<comment type="caution">
    <text evidence="1">The sequence shown here is derived from an EMBL/GenBank/DDBJ whole genome shotgun (WGS) entry which is preliminary data.</text>
</comment>
<evidence type="ECO:0000313" key="1">
    <source>
        <dbReference type="EMBL" id="KAG7169503.1"/>
    </source>
</evidence>
<proteinExistence type="predicted"/>
<accession>A0A8J5K8B1</accession>
<name>A0A8J5K8B1_HOMAM</name>
<keyword evidence="2" id="KW-1185">Reference proteome</keyword>
<organism evidence="1 2">
    <name type="scientific">Homarus americanus</name>
    <name type="common">American lobster</name>
    <dbReference type="NCBI Taxonomy" id="6706"/>
    <lineage>
        <taxon>Eukaryota</taxon>
        <taxon>Metazoa</taxon>
        <taxon>Ecdysozoa</taxon>
        <taxon>Arthropoda</taxon>
        <taxon>Crustacea</taxon>
        <taxon>Multicrustacea</taxon>
        <taxon>Malacostraca</taxon>
        <taxon>Eumalacostraca</taxon>
        <taxon>Eucarida</taxon>
        <taxon>Decapoda</taxon>
        <taxon>Pleocyemata</taxon>
        <taxon>Astacidea</taxon>
        <taxon>Nephropoidea</taxon>
        <taxon>Nephropidae</taxon>
        <taxon>Homarus</taxon>
    </lineage>
</organism>
<reference evidence="1" key="1">
    <citation type="journal article" date="2021" name="Sci. Adv.">
        <title>The American lobster genome reveals insights on longevity, neural, and immune adaptations.</title>
        <authorList>
            <person name="Polinski J.M."/>
            <person name="Zimin A.V."/>
            <person name="Clark K.F."/>
            <person name="Kohn A.B."/>
            <person name="Sadowski N."/>
            <person name="Timp W."/>
            <person name="Ptitsyn A."/>
            <person name="Khanna P."/>
            <person name="Romanova D.Y."/>
            <person name="Williams P."/>
            <person name="Greenwood S.J."/>
            <person name="Moroz L.L."/>
            <person name="Walt D.R."/>
            <person name="Bodnar A.G."/>
        </authorList>
    </citation>
    <scope>NUCLEOTIDE SEQUENCE</scope>
    <source>
        <strain evidence="1">GMGI-L3</strain>
    </source>
</reference>
<sequence length="577" mass="62760">MTQHSLTASGVTERDALGSPVASGVWRPVWFEMKLDKNIEVVGGEVNSATKNTLYCCAKALAINITSRYCSTYCPLSQPLSLTYGAHLNLGPIITRCPQTDFGVVKVGHLALGYKIKVAEKDTLAETGTTQRRRICTYVDEEPLCVAVLPPGESVKDGGPVPVSLQVMCGQIAGWWTCTCQSPGWWTCTCQSPGNVWTDSKMVDLYLSVQVMCGQIARWWTCTCQSQVMCGQIADGGPVPVSLQVMCGQIARWWTCTCQSQVMCGQIAGMVDLYLSVSGNVGQIAGWWTCTCQSPGNVWTDGMVDLYLSVSSLQVMCGQIAGWWTCTCQSPGNVWTDSRMVDLYLSVQGDVWTDGKMVDLYLCQSPDLQVMCGQIAGWWTCTCQSPGNVWTDSKMVDLYLSVSSLQVMCGQIADGGPVPVSLQVMCGQIARWWTCTCQSPGNVCGQIAGMVDLCLSVSRWQDGGPVPVSLQVMCGQIADGGPVPVSLQVMCGQIARWWTCTCQSPGNVWTDSRMVDLYLSVSSLQVMCGQIAGWWTCTCQSPGNVWTDSRMVDLYLSVSGNVWTDSKMVDLYLSVSR</sequence>
<dbReference type="EMBL" id="JAHLQT010016259">
    <property type="protein sequence ID" value="KAG7169503.1"/>
    <property type="molecule type" value="Genomic_DNA"/>
</dbReference>
<gene>
    <name evidence="1" type="ORF">Hamer_G024282</name>
</gene>
<dbReference type="Proteomes" id="UP000747542">
    <property type="component" value="Unassembled WGS sequence"/>
</dbReference>
<evidence type="ECO:0000313" key="2">
    <source>
        <dbReference type="Proteomes" id="UP000747542"/>
    </source>
</evidence>
<protein>
    <submittedName>
        <fullName evidence="1">Putative matrilin-4-like</fullName>
    </submittedName>
</protein>
<dbReference type="AlphaFoldDB" id="A0A8J5K8B1"/>